<reference evidence="5" key="1">
    <citation type="submission" date="2023-07" db="EMBL/GenBank/DDBJ databases">
        <title>Chromosome-level Genome Assembly of Striped Snakehead (Channa striata).</title>
        <authorList>
            <person name="Liu H."/>
        </authorList>
    </citation>
    <scope>NUCLEOTIDE SEQUENCE</scope>
    <source>
        <strain evidence="5">Gz</strain>
        <tissue evidence="5">Muscle</tissue>
    </source>
</reference>
<dbReference type="SMART" id="SM01175">
    <property type="entry name" value="DUF4206"/>
    <property type="match status" value="1"/>
</dbReference>
<keyword evidence="6" id="KW-1185">Reference proteome</keyword>
<proteinExistence type="predicted"/>
<comment type="caution">
    <text evidence="5">The sequence shown here is derived from an EMBL/GenBank/DDBJ whole genome shotgun (WGS) entry which is preliminary data.</text>
</comment>
<feature type="compositionally biased region" description="Low complexity" evidence="3">
    <location>
        <begin position="228"/>
        <end position="241"/>
    </location>
</feature>
<feature type="compositionally biased region" description="Basic and acidic residues" evidence="3">
    <location>
        <begin position="356"/>
        <end position="404"/>
    </location>
</feature>
<feature type="coiled-coil region" evidence="2">
    <location>
        <begin position="609"/>
        <end position="636"/>
    </location>
</feature>
<feature type="region of interest" description="Disordered" evidence="3">
    <location>
        <begin position="274"/>
        <end position="300"/>
    </location>
</feature>
<accession>A0AA88SP78</accession>
<dbReference type="GO" id="GO:0061910">
    <property type="term" value="P:autophagosome-endosome fusion"/>
    <property type="evidence" value="ECO:0007669"/>
    <property type="project" value="TreeGrafter"/>
</dbReference>
<dbReference type="Pfam" id="PF21054">
    <property type="entry name" value="RUBC_PIKBD"/>
    <property type="match status" value="1"/>
</dbReference>
<gene>
    <name evidence="5" type="ORF">Q5P01_014115</name>
</gene>
<protein>
    <recommendedName>
        <fullName evidence="4">Rubicon Homology domain-containing protein</fullName>
    </recommendedName>
</protein>
<evidence type="ECO:0000256" key="1">
    <source>
        <dbReference type="ARBA" id="ARBA00023006"/>
    </source>
</evidence>
<dbReference type="GO" id="GO:1901981">
    <property type="term" value="F:phosphatidylinositol phosphate binding"/>
    <property type="evidence" value="ECO:0007669"/>
    <property type="project" value="TreeGrafter"/>
</dbReference>
<feature type="region of interest" description="Disordered" evidence="3">
    <location>
        <begin position="110"/>
        <end position="249"/>
    </location>
</feature>
<evidence type="ECO:0000256" key="2">
    <source>
        <dbReference type="SAM" id="Coils"/>
    </source>
</evidence>
<feature type="compositionally biased region" description="Basic and acidic residues" evidence="3">
    <location>
        <begin position="152"/>
        <end position="162"/>
    </location>
</feature>
<evidence type="ECO:0000313" key="6">
    <source>
        <dbReference type="Proteomes" id="UP001187415"/>
    </source>
</evidence>
<dbReference type="InterPro" id="IPR048569">
    <property type="entry name" value="RUBC_PIKBD"/>
</dbReference>
<dbReference type="PANTHER" id="PTHR45971">
    <property type="entry name" value="PHOX (PX) DOMAIN-CONTAINING PROTEIN"/>
    <property type="match status" value="1"/>
</dbReference>
<keyword evidence="1" id="KW-0072">Autophagy</keyword>
<organism evidence="5 6">
    <name type="scientific">Channa striata</name>
    <name type="common">Snakehead murrel</name>
    <name type="synonym">Ophicephalus striatus</name>
    <dbReference type="NCBI Taxonomy" id="64152"/>
    <lineage>
        <taxon>Eukaryota</taxon>
        <taxon>Metazoa</taxon>
        <taxon>Chordata</taxon>
        <taxon>Craniata</taxon>
        <taxon>Vertebrata</taxon>
        <taxon>Euteleostomi</taxon>
        <taxon>Actinopterygii</taxon>
        <taxon>Neopterygii</taxon>
        <taxon>Teleostei</taxon>
        <taxon>Neoteleostei</taxon>
        <taxon>Acanthomorphata</taxon>
        <taxon>Anabantaria</taxon>
        <taxon>Anabantiformes</taxon>
        <taxon>Channoidei</taxon>
        <taxon>Channidae</taxon>
        <taxon>Channa</taxon>
    </lineage>
</organism>
<evidence type="ECO:0000313" key="5">
    <source>
        <dbReference type="EMBL" id="KAK2840375.1"/>
    </source>
</evidence>
<feature type="compositionally biased region" description="Polar residues" evidence="3">
    <location>
        <begin position="136"/>
        <end position="150"/>
    </location>
</feature>
<evidence type="ECO:0000259" key="4">
    <source>
        <dbReference type="SMART" id="SM01175"/>
    </source>
</evidence>
<dbReference type="InterPro" id="IPR052428">
    <property type="entry name" value="Autophagy_HostDef_Reg"/>
</dbReference>
<name>A0AA88SP78_CHASR</name>
<feature type="domain" description="Rubicon Homology" evidence="4">
    <location>
        <begin position="544"/>
        <end position="745"/>
    </location>
</feature>
<dbReference type="GO" id="GO:0061909">
    <property type="term" value="P:autophagosome-lysosome fusion"/>
    <property type="evidence" value="ECO:0007669"/>
    <property type="project" value="TreeGrafter"/>
</dbReference>
<dbReference type="GO" id="GO:0000421">
    <property type="term" value="C:autophagosome membrane"/>
    <property type="evidence" value="ECO:0007669"/>
    <property type="project" value="TreeGrafter"/>
</dbReference>
<dbReference type="GO" id="GO:0097352">
    <property type="term" value="P:autophagosome maturation"/>
    <property type="evidence" value="ECO:0007669"/>
    <property type="project" value="TreeGrafter"/>
</dbReference>
<dbReference type="Proteomes" id="UP001187415">
    <property type="component" value="Unassembled WGS sequence"/>
</dbReference>
<dbReference type="AlphaFoldDB" id="A0AA88SP78"/>
<keyword evidence="2" id="KW-0175">Coiled coil</keyword>
<sequence>MSRLLNCQLLPQPPVRRGASRHQSASDRLFMLVRRGSSAVCFLGRSEFKMGSCRGMTSSLGTSRLASWCVDSVNAAQPASDPPADFAQNNRSAAGSGSIPLLLLSTPETAEEEIARSSRCPRPPSPERTHPRALTRSLQSQLKPQRTSAFRSADRHSDEGRGKPNSHLSLPHPDGERFHLPRSSPVISRRQRPISWHGGGTDSLSPSSSDPPSPAPLSQHQRGSPAVGSLEELGSKLSSSLPQDKKQHSASISANLNTFLTSLFHLPFSGKQGLAEELRGRSPSGGSSPHSPDVSTWSTEKRCSGLPEFSAGIFKTSCELEKENAHFIVVDMVLEVLEGVKWTLTSEQRTSTGDRTFTRRDMSSADDKEAGRSGEDVETSRDNTCRCTKDTEEEEKAEKDEIKHQPKSFSVLSTDSGFEDYGGNTTLTHQGSLRNAESLAQQLVMEFRRSWLPSRGPRRGRQSLRSSLQELPGTGSVAVSGDSLTEEIRQRTRMRGSLSWAPPRFQIIFTVQPTHRRSKVVALQQFLCAGCGTKVEPRYIKKLRYCEYLGRYFCDCCHSNSESVIPGRVLTGWDFGRYPVCDFSKQLLDSVWYQPLFDLMCVGKTLYSRVKELDKLRELQEQLQGVRKLLKACRLSASAMTEFEQLPAHLLEQPHLFSMDDLWRVKKGQLVAQARVVLNAVIDHVEKCKLCQARGFICEFCRERDIIFPFQTDVCKRCPACRTCFHKHCFAGKKCPKCARIQSRKKPADGSMTCGE</sequence>
<feature type="region of interest" description="Disordered" evidence="3">
    <location>
        <begin position="454"/>
        <end position="482"/>
    </location>
</feature>
<evidence type="ECO:0000256" key="3">
    <source>
        <dbReference type="SAM" id="MobiDB-lite"/>
    </source>
</evidence>
<dbReference type="Pfam" id="PF13901">
    <property type="entry name" value="RH_dom"/>
    <property type="match status" value="1"/>
</dbReference>
<dbReference type="InterPro" id="IPR025258">
    <property type="entry name" value="RH_dom"/>
</dbReference>
<dbReference type="EMBL" id="JAUPFM010000010">
    <property type="protein sequence ID" value="KAK2840375.1"/>
    <property type="molecule type" value="Genomic_DNA"/>
</dbReference>
<feature type="compositionally biased region" description="Low complexity" evidence="3">
    <location>
        <begin position="281"/>
        <end position="292"/>
    </location>
</feature>
<dbReference type="PANTHER" id="PTHR45971:SF2">
    <property type="entry name" value="PROTEIN ASSOCIATED WITH UVRAG AS AUTOPHAGY ENHANCER"/>
    <property type="match status" value="1"/>
</dbReference>
<feature type="region of interest" description="Disordered" evidence="3">
    <location>
        <begin position="347"/>
        <end position="409"/>
    </location>
</feature>